<proteinExistence type="predicted"/>
<evidence type="ECO:0000313" key="2">
    <source>
        <dbReference type="Proteomes" id="UP000298663"/>
    </source>
</evidence>
<accession>A0A4U5N415</accession>
<dbReference type="EMBL" id="AZBU02000005">
    <property type="protein sequence ID" value="TKR77217.1"/>
    <property type="molecule type" value="Genomic_DNA"/>
</dbReference>
<name>A0A4U5N415_STECR</name>
<evidence type="ECO:0000313" key="1">
    <source>
        <dbReference type="EMBL" id="TKR77217.1"/>
    </source>
</evidence>
<reference evidence="1 2" key="1">
    <citation type="journal article" date="2015" name="Genome Biol.">
        <title>Comparative genomics of Steinernema reveals deeply conserved gene regulatory networks.</title>
        <authorList>
            <person name="Dillman A.R."/>
            <person name="Macchietto M."/>
            <person name="Porter C.F."/>
            <person name="Rogers A."/>
            <person name="Williams B."/>
            <person name="Antoshechkin I."/>
            <person name="Lee M.M."/>
            <person name="Goodwin Z."/>
            <person name="Lu X."/>
            <person name="Lewis E.E."/>
            <person name="Goodrich-Blair H."/>
            <person name="Stock S.P."/>
            <person name="Adams B.J."/>
            <person name="Sternberg P.W."/>
            <person name="Mortazavi A."/>
        </authorList>
    </citation>
    <scope>NUCLEOTIDE SEQUENCE [LARGE SCALE GENOMIC DNA]</scope>
    <source>
        <strain evidence="1 2">ALL</strain>
    </source>
</reference>
<comment type="caution">
    <text evidence="1">The sequence shown here is derived from an EMBL/GenBank/DDBJ whole genome shotgun (WGS) entry which is preliminary data.</text>
</comment>
<keyword evidence="2" id="KW-1185">Reference proteome</keyword>
<gene>
    <name evidence="1" type="ORF">L596_018230</name>
</gene>
<sequence>MQIKPPEYNFNKTVAAIKEAQQAVARAAPFIQNDLSGEVASLMERFLTCAPTFRRIFEDLEDVPSEAEVSLREVAPAEFSREEVTATSWVLEKTVASEAP</sequence>
<reference evidence="1 2" key="2">
    <citation type="journal article" date="2019" name="G3 (Bethesda)">
        <title>Hybrid Assembly of the Genome of the Entomopathogenic Nematode Steinernema carpocapsae Identifies the X-Chromosome.</title>
        <authorList>
            <person name="Serra L."/>
            <person name="Macchietto M."/>
            <person name="Macias-Munoz A."/>
            <person name="McGill C.J."/>
            <person name="Rodriguez I.M."/>
            <person name="Rodriguez B."/>
            <person name="Murad R."/>
            <person name="Mortazavi A."/>
        </authorList>
    </citation>
    <scope>NUCLEOTIDE SEQUENCE [LARGE SCALE GENOMIC DNA]</scope>
    <source>
        <strain evidence="1 2">ALL</strain>
    </source>
</reference>
<protein>
    <submittedName>
        <fullName evidence="1">Uncharacterized protein</fullName>
    </submittedName>
</protein>
<organism evidence="1 2">
    <name type="scientific">Steinernema carpocapsae</name>
    <name type="common">Entomopathogenic nematode</name>
    <dbReference type="NCBI Taxonomy" id="34508"/>
    <lineage>
        <taxon>Eukaryota</taxon>
        <taxon>Metazoa</taxon>
        <taxon>Ecdysozoa</taxon>
        <taxon>Nematoda</taxon>
        <taxon>Chromadorea</taxon>
        <taxon>Rhabditida</taxon>
        <taxon>Tylenchina</taxon>
        <taxon>Panagrolaimomorpha</taxon>
        <taxon>Strongyloidoidea</taxon>
        <taxon>Steinernematidae</taxon>
        <taxon>Steinernema</taxon>
    </lineage>
</organism>
<dbReference type="AlphaFoldDB" id="A0A4U5N415"/>
<dbReference type="Proteomes" id="UP000298663">
    <property type="component" value="Unassembled WGS sequence"/>
</dbReference>